<dbReference type="EMBL" id="GBXM01070861">
    <property type="protein sequence ID" value="JAH37716.1"/>
    <property type="molecule type" value="Transcribed_RNA"/>
</dbReference>
<dbReference type="AlphaFoldDB" id="A0A0E9S8W2"/>
<organism evidence="1">
    <name type="scientific">Anguilla anguilla</name>
    <name type="common">European freshwater eel</name>
    <name type="synonym">Muraena anguilla</name>
    <dbReference type="NCBI Taxonomy" id="7936"/>
    <lineage>
        <taxon>Eukaryota</taxon>
        <taxon>Metazoa</taxon>
        <taxon>Chordata</taxon>
        <taxon>Craniata</taxon>
        <taxon>Vertebrata</taxon>
        <taxon>Euteleostomi</taxon>
        <taxon>Actinopterygii</taxon>
        <taxon>Neopterygii</taxon>
        <taxon>Teleostei</taxon>
        <taxon>Anguilliformes</taxon>
        <taxon>Anguillidae</taxon>
        <taxon>Anguilla</taxon>
    </lineage>
</organism>
<protein>
    <submittedName>
        <fullName evidence="1">Uncharacterized protein</fullName>
    </submittedName>
</protein>
<reference evidence="1" key="1">
    <citation type="submission" date="2014-11" db="EMBL/GenBank/DDBJ databases">
        <authorList>
            <person name="Amaro Gonzalez C."/>
        </authorList>
    </citation>
    <scope>NUCLEOTIDE SEQUENCE</scope>
</reference>
<accession>A0A0E9S8W2</accession>
<sequence length="25" mass="2885">MVKIALAVSFKTVSNRQKLYWCLKG</sequence>
<name>A0A0E9S8W2_ANGAN</name>
<evidence type="ECO:0000313" key="1">
    <source>
        <dbReference type="EMBL" id="JAH37716.1"/>
    </source>
</evidence>
<reference evidence="1" key="2">
    <citation type="journal article" date="2015" name="Fish Shellfish Immunol.">
        <title>Early steps in the European eel (Anguilla anguilla)-Vibrio vulnificus interaction in the gills: Role of the RtxA13 toxin.</title>
        <authorList>
            <person name="Callol A."/>
            <person name="Pajuelo D."/>
            <person name="Ebbesson L."/>
            <person name="Teles M."/>
            <person name="MacKenzie S."/>
            <person name="Amaro C."/>
        </authorList>
    </citation>
    <scope>NUCLEOTIDE SEQUENCE</scope>
</reference>
<proteinExistence type="predicted"/>